<evidence type="ECO:0000313" key="2">
    <source>
        <dbReference type="EMBL" id="ASO07075.1"/>
    </source>
</evidence>
<dbReference type="Gene3D" id="3.40.50.720">
    <property type="entry name" value="NAD(P)-binding Rossmann-like Domain"/>
    <property type="match status" value="1"/>
</dbReference>
<sequence length="325" mass="36763">MKAAIRSKYCFPNQIKIENIDKPIPNEGEILIKVYATTVNRTDCANLTAKPFIMRFVLGLFKPRKTILGTDFAGEVVSESEKYNLGEKVFGFTDTGSESQAEYMIVKDDELFPIPEKIDYKQAASSLEGAHYAYTFIHKVDIKDGQKILINGATGGIGSALLQFVRQYNVQITATCNTKNIELIRSLGADKIIDYTKEDFTNDKDKYDFIFDAVGKSTFAKCKPLLKEKGIYISSELGPYSQNILYAITSFFTNQKVIFPIPYDKKKTIPFIRNLLKEGKFKPVIDREYEIEDIAKAYEYVMQGQKTGNVVINIYNTNLKATGRV</sequence>
<dbReference type="EMBL" id="CP022515">
    <property type="protein sequence ID" value="ASO07075.1"/>
    <property type="molecule type" value="Genomic_DNA"/>
</dbReference>
<dbReference type="InterPro" id="IPR011032">
    <property type="entry name" value="GroES-like_sf"/>
</dbReference>
<dbReference type="SUPFAM" id="SSF51735">
    <property type="entry name" value="NAD(P)-binding Rossmann-fold domains"/>
    <property type="match status" value="1"/>
</dbReference>
<dbReference type="InterPro" id="IPR020843">
    <property type="entry name" value="ER"/>
</dbReference>
<dbReference type="PANTHER" id="PTHR44013">
    <property type="entry name" value="ZINC-TYPE ALCOHOL DEHYDROGENASE-LIKE PROTEIN C16A3.02C"/>
    <property type="match status" value="1"/>
</dbReference>
<dbReference type="Gene3D" id="3.90.180.10">
    <property type="entry name" value="Medium-chain alcohol dehydrogenases, catalytic domain"/>
    <property type="match status" value="1"/>
</dbReference>
<feature type="domain" description="Enoyl reductase (ER)" evidence="1">
    <location>
        <begin position="12"/>
        <end position="312"/>
    </location>
</feature>
<dbReference type="Proteomes" id="UP000204551">
    <property type="component" value="Chromosome"/>
</dbReference>
<dbReference type="InterPro" id="IPR052733">
    <property type="entry name" value="Chloroplast_QOR"/>
</dbReference>
<accession>A0A221V0D1</accession>
<dbReference type="KEGG" id="aalg:AREALGSMS7_03656"/>
<dbReference type="InterPro" id="IPR036291">
    <property type="entry name" value="NAD(P)-bd_dom_sf"/>
</dbReference>
<dbReference type="InterPro" id="IPR013154">
    <property type="entry name" value="ADH-like_N"/>
</dbReference>
<dbReference type="GO" id="GO:0043957">
    <property type="term" value="F:acryloyl-CoA reductase (NADPH) activity"/>
    <property type="evidence" value="ECO:0007669"/>
    <property type="project" value="UniProtKB-EC"/>
</dbReference>
<dbReference type="EC" id="1.3.1.84" evidence="2"/>
<evidence type="ECO:0000313" key="3">
    <source>
        <dbReference type="Proteomes" id="UP000204551"/>
    </source>
</evidence>
<dbReference type="AlphaFoldDB" id="A0A221V0D1"/>
<dbReference type="PANTHER" id="PTHR44013:SF1">
    <property type="entry name" value="ZINC-TYPE ALCOHOL DEHYDROGENASE-LIKE PROTEIN C16A3.02C"/>
    <property type="match status" value="1"/>
</dbReference>
<name>A0A221V0D1_9FLAO</name>
<gene>
    <name evidence="2" type="primary">acuI</name>
    <name evidence="2" type="ORF">AREALGSMS7_03656</name>
</gene>
<protein>
    <submittedName>
        <fullName evidence="2">Acrylyl-CoA reductase AcuI</fullName>
        <ecNumber evidence="2">1.3.1.84</ecNumber>
    </submittedName>
</protein>
<dbReference type="RefSeq" id="WP_093979428.1">
    <property type="nucleotide sequence ID" value="NZ_CP022515.1"/>
</dbReference>
<dbReference type="SMART" id="SM00829">
    <property type="entry name" value="PKS_ER"/>
    <property type="match status" value="1"/>
</dbReference>
<evidence type="ECO:0000259" key="1">
    <source>
        <dbReference type="SMART" id="SM00829"/>
    </source>
</evidence>
<dbReference type="Pfam" id="PF13602">
    <property type="entry name" value="ADH_zinc_N_2"/>
    <property type="match status" value="1"/>
</dbReference>
<dbReference type="CDD" id="cd08267">
    <property type="entry name" value="MDR1"/>
    <property type="match status" value="1"/>
</dbReference>
<dbReference type="Pfam" id="PF08240">
    <property type="entry name" value="ADH_N"/>
    <property type="match status" value="1"/>
</dbReference>
<keyword evidence="2" id="KW-0560">Oxidoreductase</keyword>
<proteinExistence type="predicted"/>
<organism evidence="2 3">
    <name type="scientific">Arenibacter algicola</name>
    <dbReference type="NCBI Taxonomy" id="616991"/>
    <lineage>
        <taxon>Bacteria</taxon>
        <taxon>Pseudomonadati</taxon>
        <taxon>Bacteroidota</taxon>
        <taxon>Flavobacteriia</taxon>
        <taxon>Flavobacteriales</taxon>
        <taxon>Flavobacteriaceae</taxon>
        <taxon>Arenibacter</taxon>
    </lineage>
</organism>
<dbReference type="SUPFAM" id="SSF50129">
    <property type="entry name" value="GroES-like"/>
    <property type="match status" value="1"/>
</dbReference>
<reference evidence="2 3" key="1">
    <citation type="submission" date="2017-07" db="EMBL/GenBank/DDBJ databases">
        <title>Genome Sequence of Arenibacter algicola Strain SMS7 Isolated from a culture of the Diatom Skeletonema marinoi.</title>
        <authorList>
            <person name="Topel M."/>
            <person name="Pinder M.I.M."/>
            <person name="Johansson O.N."/>
            <person name="Kourtchenko O."/>
            <person name="Godhe A."/>
            <person name="Clarke A.K."/>
        </authorList>
    </citation>
    <scope>NUCLEOTIDE SEQUENCE [LARGE SCALE GENOMIC DNA]</scope>
    <source>
        <strain evidence="2 3">SMS7</strain>
    </source>
</reference>